<sequence length="103" mass="11672">MFPKTAKNFNNSRYSMLRQLFFPCIVQKVQEKVPVWHPSHGNSLCNLSLRTSYFNCLPDSLGRVPKPGWMKGASVGTHYEALLICNAKSPPFHSVMDLCKSLQ</sequence>
<reference evidence="1" key="1">
    <citation type="submission" date="2017-07" db="EMBL/GenBank/DDBJ databases">
        <authorList>
            <person name="Mikheyev A."/>
            <person name="Grau M."/>
        </authorList>
    </citation>
    <scope>NUCLEOTIDE SEQUENCE</scope>
    <source>
        <tissue evidence="1">Venom_gland</tissue>
    </source>
</reference>
<organism evidence="1">
    <name type="scientific">Micrurus lemniscatus lemniscatus</name>
    <dbReference type="NCBI Taxonomy" id="129467"/>
    <lineage>
        <taxon>Eukaryota</taxon>
        <taxon>Metazoa</taxon>
        <taxon>Chordata</taxon>
        <taxon>Craniata</taxon>
        <taxon>Vertebrata</taxon>
        <taxon>Euteleostomi</taxon>
        <taxon>Lepidosauria</taxon>
        <taxon>Squamata</taxon>
        <taxon>Bifurcata</taxon>
        <taxon>Unidentata</taxon>
        <taxon>Episquamata</taxon>
        <taxon>Toxicofera</taxon>
        <taxon>Serpentes</taxon>
        <taxon>Colubroidea</taxon>
        <taxon>Elapidae</taxon>
        <taxon>Elapinae</taxon>
        <taxon>Micrurus</taxon>
    </lineage>
</organism>
<protein>
    <submittedName>
        <fullName evidence="1">Uncharacterized protein</fullName>
    </submittedName>
</protein>
<dbReference type="EMBL" id="IACK01088583">
    <property type="protein sequence ID" value="LAA81285.1"/>
    <property type="molecule type" value="Transcribed_RNA"/>
</dbReference>
<accession>A0A2D4IAS2</accession>
<name>A0A2D4IAS2_MICLE</name>
<dbReference type="AlphaFoldDB" id="A0A2D4IAS2"/>
<evidence type="ECO:0000313" key="1">
    <source>
        <dbReference type="EMBL" id="LAA81285.1"/>
    </source>
</evidence>
<reference evidence="1" key="2">
    <citation type="submission" date="2017-11" db="EMBL/GenBank/DDBJ databases">
        <title>Coralsnake Venomics: Analyses of Venom Gland Transcriptomes and Proteomes of Six Brazilian Taxa.</title>
        <authorList>
            <person name="Aird S.D."/>
            <person name="Jorge da Silva N."/>
            <person name="Qiu L."/>
            <person name="Villar-Briones A."/>
            <person name="Aparecida-Saddi V."/>
            <person name="Campos-Telles M.P."/>
            <person name="Grau M."/>
            <person name="Mikheyev A.S."/>
        </authorList>
    </citation>
    <scope>NUCLEOTIDE SEQUENCE</scope>
    <source>
        <tissue evidence="1">Venom_gland</tissue>
    </source>
</reference>
<proteinExistence type="predicted"/>